<evidence type="ECO:0000259" key="10">
    <source>
        <dbReference type="Pfam" id="PF11867"/>
    </source>
</evidence>
<name>A0A132C2G5_9RHOB</name>
<protein>
    <recommendedName>
        <fullName evidence="2">site-specific DNA-methyltransferase (adenine-specific)</fullName>
        <ecNumber evidence="2">2.1.1.72</ecNumber>
    </recommendedName>
</protein>
<comment type="similarity">
    <text evidence="1">Belongs to the N(4)/N(6)-methyltransferase family.</text>
</comment>
<evidence type="ECO:0000313" key="14">
    <source>
        <dbReference type="Proteomes" id="UP000068382"/>
    </source>
</evidence>
<feature type="coiled-coil region" evidence="8">
    <location>
        <begin position="655"/>
        <end position="682"/>
    </location>
</feature>
<dbReference type="InterPro" id="IPR029063">
    <property type="entry name" value="SAM-dependent_MTases_sf"/>
</dbReference>
<feature type="domain" description="DNA methylase adenine-specific" evidence="9">
    <location>
        <begin position="116"/>
        <end position="403"/>
    </location>
</feature>
<feature type="domain" description="Type I restriction enzyme HindI endonuclease subunit-like C-terminal" evidence="10">
    <location>
        <begin position="849"/>
        <end position="1138"/>
    </location>
</feature>
<dbReference type="InterPro" id="IPR038333">
    <property type="entry name" value="T1MK-like_N_sf"/>
</dbReference>
<dbReference type="GO" id="GO:0008170">
    <property type="term" value="F:N-methyltransferase activity"/>
    <property type="evidence" value="ECO:0007669"/>
    <property type="project" value="InterPro"/>
</dbReference>
<dbReference type="AlphaFoldDB" id="A0A132C2G5"/>
<dbReference type="Proteomes" id="UP000068382">
    <property type="component" value="Unassembled WGS sequence"/>
</dbReference>
<evidence type="ECO:0000256" key="6">
    <source>
        <dbReference type="ARBA" id="ARBA00022747"/>
    </source>
</evidence>
<dbReference type="EC" id="2.1.1.72" evidence="2"/>
<dbReference type="GO" id="GO:0009007">
    <property type="term" value="F:site-specific DNA-methyltransferase (adenine-specific) activity"/>
    <property type="evidence" value="ECO:0007669"/>
    <property type="project" value="UniProtKB-EC"/>
</dbReference>
<keyword evidence="6" id="KW-0680">Restriction system</keyword>
<evidence type="ECO:0000256" key="3">
    <source>
        <dbReference type="ARBA" id="ARBA00022603"/>
    </source>
</evidence>
<dbReference type="Pfam" id="PF11867">
    <property type="entry name" value="T1RH-like_C"/>
    <property type="match status" value="1"/>
</dbReference>
<dbReference type="Pfam" id="PF02384">
    <property type="entry name" value="N6_Mtase"/>
    <property type="match status" value="1"/>
</dbReference>
<dbReference type="PANTHER" id="PTHR42998">
    <property type="entry name" value="TYPE I RESTRICTION ENZYME HINDVIIP M PROTEIN-RELATED"/>
    <property type="match status" value="1"/>
</dbReference>
<dbReference type="InterPro" id="IPR027417">
    <property type="entry name" value="P-loop_NTPase"/>
</dbReference>
<keyword evidence="8" id="KW-0175">Coiled coil</keyword>
<dbReference type="InterPro" id="IPR021810">
    <property type="entry name" value="T1RH-like_C"/>
</dbReference>
<evidence type="ECO:0000259" key="11">
    <source>
        <dbReference type="Pfam" id="PF18766"/>
    </source>
</evidence>
<dbReference type="Gene3D" id="3.40.50.150">
    <property type="entry name" value="Vaccinia Virus protein VP39"/>
    <property type="match status" value="1"/>
</dbReference>
<evidence type="ECO:0000256" key="8">
    <source>
        <dbReference type="SAM" id="Coils"/>
    </source>
</evidence>
<evidence type="ECO:0000256" key="1">
    <source>
        <dbReference type="ARBA" id="ARBA00006594"/>
    </source>
</evidence>
<dbReference type="InterPro" id="IPR003356">
    <property type="entry name" value="DNA_methylase_A-5"/>
</dbReference>
<keyword evidence="14" id="KW-1185">Reference proteome</keyword>
<reference evidence="13 14" key="1">
    <citation type="submission" date="2015-12" db="EMBL/GenBank/DDBJ databases">
        <title>Genome sequence of the marine Rhodobacteraceae strain O3.65, Candidatus Tritonibacter horizontis.</title>
        <authorList>
            <person name="Poehlein A."/>
            <person name="Giebel H.A."/>
            <person name="Voget S."/>
            <person name="Brinkhoff T."/>
        </authorList>
    </citation>
    <scope>NUCLEOTIDE SEQUENCE [LARGE SCALE GENOMIC DNA]</scope>
    <source>
        <strain evidence="13 14">O3.65</strain>
    </source>
</reference>
<feature type="domain" description="SWI2/SNF2 ATPase" evidence="11">
    <location>
        <begin position="531"/>
        <end position="588"/>
    </location>
</feature>
<evidence type="ECO:0000256" key="2">
    <source>
        <dbReference type="ARBA" id="ARBA00011900"/>
    </source>
</evidence>
<dbReference type="PATRIC" id="fig|1768241.3.peg.810"/>
<dbReference type="InterPro" id="IPR055180">
    <property type="entry name" value="HsdR_RecA-like_helicase_dom_2"/>
</dbReference>
<sequence>MGLIFLRHAYSRFLKVRDEIIPTLPSRGGKTRALTKEDFSARSSIFLRDNAQFDYLVSLPESETASTAVIAAMKSIEEDYTTLEGLLPKQEYAELDEDALRQVLRIFNDPALHKADGDVFGRIYEYFLTQFADQKAHDNGEFFTPISIVETIVNVIEPTSGKVIDPACGSGGMFVQSAHFVETMKANPNERLTFYGMEKNPTTLRLAKMNLAVHGLEGDIQKAISYYEDPHKGQAPFDYVMANPPFNVDEIDAEKMKDDKRLSFGLPGGNKGGKVSNGNYVWMSFFHSYLSETGRAGIVMSSQASSAGGQEAKVREAMVKTGDMDVMLAIRGNFFYTRTVPCEIWFMDKGKPEHLRDKVLMLDARQVFRKVTRKICDFSPEQEKNLTSIVWLYRGQEDRFAGLVQDYLSTARDEAQQTDFADLLDVLGKACTHFIAHTDTAELKTSVKKLNADAQTYGEAAAALAQPDASIDALTAAWTAMQPLADQAKTLIKEIDHLSKLAQKAQEKVSETLKANVEAISDEDAAKKALFANDEITRQVFGGYLSTYDFQDAIEDGATLPLFYDARGDKLKIAGADLNGRLADALAEAEVDDPDVAAKLSDDLKREYHIVTAEPRLKHVAKDFAWHFSTNWESGKAMYVAIDKVTAVRMYNYIQAEWEAQIAALEAELGSIADDQERLQREAKIAWMRETEMAVVVSDEQNEIKKFKDWGLDIIPHRKRMKDGFTVKEKVGGREIDMRLDVETAFKREEHPFRIVIVCAMWLTGFDVPSLSTLYLDKPLQAHTLMQAIARANRVKEGKNNGLIVDYCGILKNLRKALATFAGHTGGGTLGGPDEPGPDVDPVNPEEKLRSELVEAIALVGERLREGGFDLDRLRKAEGFDKLKALKDVKETINQNDETRKGFEIVARAVFRKYKACLTFGWAEDFKKSYQAINYIYGSLQDDKAEADTTAIIQRLNAIVADAIQITPDTEGDRIFDISKVNFDLLRKEFAKSERKASDTQDLREVVRNRLAKMLAANPTLTDFEERFDKIIKEYNKEKDKNTIEATFEALIHLAAEMEAEAQSHVAMGLSADQKPIFDLLFRADLSQEEIKQIKSASIAVLEALKARMEQVNDIFQKQATRAGLRQEIYDLLYDENTGLPASKYNDKELEIRTDDIFKFFEQRYTAGLML</sequence>
<keyword evidence="4 13" id="KW-0808">Transferase</keyword>
<dbReference type="SUPFAM" id="SSF53335">
    <property type="entry name" value="S-adenosyl-L-methionine-dependent methyltransferases"/>
    <property type="match status" value="1"/>
</dbReference>
<dbReference type="REBASE" id="168498">
    <property type="entry name" value="RstO365ORF7850P"/>
</dbReference>
<keyword evidence="3 13" id="KW-0489">Methyltransferase</keyword>
<dbReference type="GO" id="GO:0032259">
    <property type="term" value="P:methylation"/>
    <property type="evidence" value="ECO:0007669"/>
    <property type="project" value="UniProtKB-KW"/>
</dbReference>
<keyword evidence="5" id="KW-0949">S-adenosyl-L-methionine</keyword>
<dbReference type="PRINTS" id="PR00507">
    <property type="entry name" value="N12N6MTFRASE"/>
</dbReference>
<feature type="domain" description="Restriction endonuclease type I HsdR second RecA-like helicase" evidence="12">
    <location>
        <begin position="678"/>
        <end position="807"/>
    </location>
</feature>
<dbReference type="CDD" id="cd18800">
    <property type="entry name" value="SF2_C_EcoR124I-like"/>
    <property type="match status" value="1"/>
</dbReference>
<dbReference type="CDD" id="cd02440">
    <property type="entry name" value="AdoMet_MTases"/>
    <property type="match status" value="1"/>
</dbReference>
<dbReference type="SUPFAM" id="SSF52540">
    <property type="entry name" value="P-loop containing nucleoside triphosphate hydrolases"/>
    <property type="match status" value="1"/>
</dbReference>
<dbReference type="Gene3D" id="1.20.1260.30">
    <property type="match status" value="1"/>
</dbReference>
<evidence type="ECO:0000259" key="12">
    <source>
        <dbReference type="Pfam" id="PF22679"/>
    </source>
</evidence>
<proteinExistence type="inferred from homology"/>
<evidence type="ECO:0000256" key="7">
    <source>
        <dbReference type="ARBA" id="ARBA00047942"/>
    </source>
</evidence>
<accession>A0A132C2G5</accession>
<dbReference type="Pfam" id="PF22679">
    <property type="entry name" value="T1R_D3-like"/>
    <property type="match status" value="1"/>
</dbReference>
<organism evidence="13 14">
    <name type="scientific">Tritonibacter horizontis</name>
    <dbReference type="NCBI Taxonomy" id="1768241"/>
    <lineage>
        <taxon>Bacteria</taxon>
        <taxon>Pseudomonadati</taxon>
        <taxon>Pseudomonadota</taxon>
        <taxon>Alphaproteobacteria</taxon>
        <taxon>Rhodobacterales</taxon>
        <taxon>Paracoccaceae</taxon>
        <taxon>Tritonibacter</taxon>
    </lineage>
</organism>
<evidence type="ECO:0000313" key="13">
    <source>
        <dbReference type="EMBL" id="KUP94307.1"/>
    </source>
</evidence>
<gene>
    <name evidence="13" type="ORF">TRIHO_07850</name>
</gene>
<comment type="catalytic activity">
    <reaction evidence="7">
        <text>a 2'-deoxyadenosine in DNA + S-adenosyl-L-methionine = an N(6)-methyl-2'-deoxyadenosine in DNA + S-adenosyl-L-homocysteine + H(+)</text>
        <dbReference type="Rhea" id="RHEA:15197"/>
        <dbReference type="Rhea" id="RHEA-COMP:12418"/>
        <dbReference type="Rhea" id="RHEA-COMP:12419"/>
        <dbReference type="ChEBI" id="CHEBI:15378"/>
        <dbReference type="ChEBI" id="CHEBI:57856"/>
        <dbReference type="ChEBI" id="CHEBI:59789"/>
        <dbReference type="ChEBI" id="CHEBI:90615"/>
        <dbReference type="ChEBI" id="CHEBI:90616"/>
        <dbReference type="EC" id="2.1.1.72"/>
    </reaction>
</comment>
<evidence type="ECO:0000256" key="4">
    <source>
        <dbReference type="ARBA" id="ARBA00022679"/>
    </source>
</evidence>
<dbReference type="Pfam" id="PF18766">
    <property type="entry name" value="SWI2_SNF2"/>
    <property type="match status" value="1"/>
</dbReference>
<dbReference type="PANTHER" id="PTHR42998:SF1">
    <property type="entry name" value="TYPE I RESTRICTION ENZYME HINDI METHYLASE SUBUNIT"/>
    <property type="match status" value="1"/>
</dbReference>
<dbReference type="InterPro" id="IPR040980">
    <property type="entry name" value="SWI2_SNF2"/>
</dbReference>
<evidence type="ECO:0000259" key="9">
    <source>
        <dbReference type="Pfam" id="PF02384"/>
    </source>
</evidence>
<dbReference type="Gene3D" id="3.40.50.300">
    <property type="entry name" value="P-loop containing nucleotide triphosphate hydrolases"/>
    <property type="match status" value="1"/>
</dbReference>
<dbReference type="GO" id="GO:0003677">
    <property type="term" value="F:DNA binding"/>
    <property type="evidence" value="ECO:0007669"/>
    <property type="project" value="InterPro"/>
</dbReference>
<dbReference type="RefSeq" id="WP_106406149.1">
    <property type="nucleotide sequence ID" value="NZ_LPUY01000020.1"/>
</dbReference>
<dbReference type="EMBL" id="LPUY01000020">
    <property type="protein sequence ID" value="KUP94307.1"/>
    <property type="molecule type" value="Genomic_DNA"/>
</dbReference>
<evidence type="ECO:0000256" key="5">
    <source>
        <dbReference type="ARBA" id="ARBA00022691"/>
    </source>
</evidence>
<dbReference type="OrthoDB" id="9758243at2"/>
<comment type="caution">
    <text evidence="13">The sequence shown here is derived from an EMBL/GenBank/DDBJ whole genome shotgun (WGS) entry which is preliminary data.</text>
</comment>
<dbReference type="InterPro" id="IPR052916">
    <property type="entry name" value="Type-I_RE_MTase_Subunit"/>
</dbReference>
<dbReference type="GO" id="GO:0009307">
    <property type="term" value="P:DNA restriction-modification system"/>
    <property type="evidence" value="ECO:0007669"/>
    <property type="project" value="UniProtKB-KW"/>
</dbReference>